<comment type="caution">
    <text evidence="2">The sequence shown here is derived from an EMBL/GenBank/DDBJ whole genome shotgun (WGS) entry which is preliminary data.</text>
</comment>
<dbReference type="Proteomes" id="UP000037122">
    <property type="component" value="Unassembled WGS sequence"/>
</dbReference>
<accession>A0A0L0NZP6</accession>
<evidence type="ECO:0000256" key="1">
    <source>
        <dbReference type="SAM" id="MobiDB-lite"/>
    </source>
</evidence>
<feature type="compositionally biased region" description="Basic residues" evidence="1">
    <location>
        <begin position="44"/>
        <end position="69"/>
    </location>
</feature>
<feature type="region of interest" description="Disordered" evidence="1">
    <location>
        <begin position="39"/>
        <end position="69"/>
    </location>
</feature>
<name>A0A0L0NZP6_CANAR</name>
<evidence type="ECO:0000313" key="3">
    <source>
        <dbReference type="Proteomes" id="UP000037122"/>
    </source>
</evidence>
<evidence type="ECO:0000313" key="2">
    <source>
        <dbReference type="EMBL" id="KND99632.1"/>
    </source>
</evidence>
<sequence>MTEQERNIGERDSLTFSPSSWTSLARFLISGQEVFRPARDCAKRQRKRSWTRRTYKRRKEIKKKKKKKR</sequence>
<gene>
    <name evidence="2" type="ORF">QG37_03425</name>
</gene>
<proteinExistence type="predicted"/>
<dbReference type="EMBL" id="LGST01000022">
    <property type="protein sequence ID" value="KND99632.1"/>
    <property type="molecule type" value="Genomic_DNA"/>
</dbReference>
<organism evidence="2 3">
    <name type="scientific">Candidozyma auris</name>
    <name type="common">Yeast</name>
    <name type="synonym">Candida auris</name>
    <dbReference type="NCBI Taxonomy" id="498019"/>
    <lineage>
        <taxon>Eukaryota</taxon>
        <taxon>Fungi</taxon>
        <taxon>Dikarya</taxon>
        <taxon>Ascomycota</taxon>
        <taxon>Saccharomycotina</taxon>
        <taxon>Pichiomycetes</taxon>
        <taxon>Metschnikowiaceae</taxon>
        <taxon>Candidozyma</taxon>
    </lineage>
</organism>
<dbReference type="AlphaFoldDB" id="A0A0L0NZP6"/>
<protein>
    <submittedName>
        <fullName evidence="2">Uncharacterized protein</fullName>
    </submittedName>
</protein>
<reference evidence="3" key="1">
    <citation type="journal article" date="2015" name="BMC Genomics">
        <title>Draft genome of a commonly misdiagnosed multidrug resistant pathogen Candida auris.</title>
        <authorList>
            <person name="Chatterjee S."/>
            <person name="Alampalli S.V."/>
            <person name="Nageshan R.K."/>
            <person name="Chettiar S.T."/>
            <person name="Joshi S."/>
            <person name="Tatu U.S."/>
        </authorList>
    </citation>
    <scope>NUCLEOTIDE SEQUENCE [LARGE SCALE GENOMIC DNA]</scope>
    <source>
        <strain evidence="3">6684</strain>
    </source>
</reference>